<dbReference type="AlphaFoldDB" id="A0A2S5JK17"/>
<dbReference type="GO" id="GO:0016491">
    <property type="term" value="F:oxidoreductase activity"/>
    <property type="evidence" value="ECO:0007669"/>
    <property type="project" value="UniProtKB-KW"/>
</dbReference>
<dbReference type="Proteomes" id="UP000239736">
    <property type="component" value="Unassembled WGS sequence"/>
</dbReference>
<name>A0A2S5JK17_9RHOB</name>
<dbReference type="GO" id="GO:0005737">
    <property type="term" value="C:cytoplasm"/>
    <property type="evidence" value="ECO:0007669"/>
    <property type="project" value="TreeGrafter"/>
</dbReference>
<feature type="domain" description="FAD dependent oxidoreductase" evidence="2">
    <location>
        <begin position="40"/>
        <end position="402"/>
    </location>
</feature>
<comment type="caution">
    <text evidence="3">The sequence shown here is derived from an EMBL/GenBank/DDBJ whole genome shotgun (WGS) entry which is preliminary data.</text>
</comment>
<dbReference type="SUPFAM" id="SSF51905">
    <property type="entry name" value="FAD/NAD(P)-binding domain"/>
    <property type="match status" value="1"/>
</dbReference>
<dbReference type="Pfam" id="PF01266">
    <property type="entry name" value="DAO"/>
    <property type="match status" value="1"/>
</dbReference>
<protein>
    <submittedName>
        <fullName evidence="3">Glycine/D-amino acid oxidase-like deaminating enzyme</fullName>
    </submittedName>
</protein>
<evidence type="ECO:0000256" key="1">
    <source>
        <dbReference type="ARBA" id="ARBA00023002"/>
    </source>
</evidence>
<dbReference type="PANTHER" id="PTHR13847">
    <property type="entry name" value="SARCOSINE DEHYDROGENASE-RELATED"/>
    <property type="match status" value="1"/>
</dbReference>
<proteinExistence type="predicted"/>
<sequence length="443" mass="48490">MRRIYEPHAYGRGPVEACWWDRTVRRPEFDGPLTEEARADVAIVGAGYTGLSAALHLAQAGAHVVVVEAGRIAFGASGRNGGFCCLGGAKASDGAILRRFGSQALDEWNAAQREAIALVQQLLQENGIEADVHSRDGEVMLAHRPRDLAALRDEQAVFESAHGLRCELLTPSELASRGMASPAFHGGLLYPMGFALNPLKYALGLAKAARRHGAILHEDSPVLGIERQADTYRLRTQDGCLVARRLIVATNGYSSEDVPPWMAGRYLPAQSAILVTRQLTESELSAQGWTTDLMAYDTRNLLHYFRLMPDRRFLFGMRGGVLAGPAAQARMRAMLRRDFERMFPAWSRVETPFYWSGLVCLSRDLVPHVGPIGDWPSAWAGFAYHGNGVAMGTFAGRLLADLALGRGRSPAVMAAPARPIPGGAWRRLVLPVAYAWYGLRDRF</sequence>
<dbReference type="InterPro" id="IPR006076">
    <property type="entry name" value="FAD-dep_OxRdtase"/>
</dbReference>
<dbReference type="PANTHER" id="PTHR13847:SF281">
    <property type="entry name" value="FAD DEPENDENT OXIDOREDUCTASE DOMAIN-CONTAINING PROTEIN"/>
    <property type="match status" value="1"/>
</dbReference>
<gene>
    <name evidence="3" type="ORF">LV82_01073</name>
</gene>
<dbReference type="Gene3D" id="3.50.50.60">
    <property type="entry name" value="FAD/NAD(P)-binding domain"/>
    <property type="match status" value="1"/>
</dbReference>
<evidence type="ECO:0000313" key="3">
    <source>
        <dbReference type="EMBL" id="PPB81856.1"/>
    </source>
</evidence>
<accession>A0A2S5JK17</accession>
<dbReference type="EMBL" id="PRDS01000002">
    <property type="protein sequence ID" value="PPB81856.1"/>
    <property type="molecule type" value="Genomic_DNA"/>
</dbReference>
<dbReference type="RefSeq" id="WP_104069695.1">
    <property type="nucleotide sequence ID" value="NZ_PRDS01000002.1"/>
</dbReference>
<evidence type="ECO:0000313" key="4">
    <source>
        <dbReference type="Proteomes" id="UP000239736"/>
    </source>
</evidence>
<organism evidence="3 4">
    <name type="scientific">Albidovulum inexpectatum</name>
    <dbReference type="NCBI Taxonomy" id="196587"/>
    <lineage>
        <taxon>Bacteria</taxon>
        <taxon>Pseudomonadati</taxon>
        <taxon>Pseudomonadota</taxon>
        <taxon>Alphaproteobacteria</taxon>
        <taxon>Rhodobacterales</taxon>
        <taxon>Paracoccaceae</taxon>
        <taxon>Albidovulum</taxon>
    </lineage>
</organism>
<dbReference type="InterPro" id="IPR036188">
    <property type="entry name" value="FAD/NAD-bd_sf"/>
</dbReference>
<evidence type="ECO:0000259" key="2">
    <source>
        <dbReference type="Pfam" id="PF01266"/>
    </source>
</evidence>
<keyword evidence="4" id="KW-1185">Reference proteome</keyword>
<keyword evidence="1" id="KW-0560">Oxidoreductase</keyword>
<reference evidence="3 4" key="1">
    <citation type="submission" date="2018-01" db="EMBL/GenBank/DDBJ databases">
        <title>Genomic Encyclopedia of Archaeal and Bacterial Type Strains, Phase II (KMG-II): from individual species to whole genera.</title>
        <authorList>
            <person name="Goeker M."/>
        </authorList>
    </citation>
    <scope>NUCLEOTIDE SEQUENCE [LARGE SCALE GENOMIC DNA]</scope>
    <source>
        <strain evidence="3 4">DSM 12048</strain>
    </source>
</reference>
<dbReference type="Gene3D" id="3.30.9.10">
    <property type="entry name" value="D-Amino Acid Oxidase, subunit A, domain 2"/>
    <property type="match status" value="1"/>
</dbReference>
<dbReference type="OrthoDB" id="9806601at2"/>